<evidence type="ECO:0000313" key="7">
    <source>
        <dbReference type="Proteomes" id="UP000663833"/>
    </source>
</evidence>
<proteinExistence type="predicted"/>
<evidence type="ECO:0000313" key="1">
    <source>
        <dbReference type="EMBL" id="CAF3177455.1"/>
    </source>
</evidence>
<dbReference type="Proteomes" id="UP000663825">
    <property type="component" value="Unassembled WGS sequence"/>
</dbReference>
<evidence type="ECO:0000313" key="5">
    <source>
        <dbReference type="EMBL" id="CAF4375125.1"/>
    </source>
</evidence>
<evidence type="ECO:0000313" key="4">
    <source>
        <dbReference type="EMBL" id="CAF4314336.1"/>
    </source>
</evidence>
<evidence type="ECO:0000313" key="2">
    <source>
        <dbReference type="EMBL" id="CAF3237657.1"/>
    </source>
</evidence>
<dbReference type="Proteomes" id="UP000663862">
    <property type="component" value="Unassembled WGS sequence"/>
</dbReference>
<dbReference type="EMBL" id="CAJOBR010000385">
    <property type="protein sequence ID" value="CAF4503105.1"/>
    <property type="molecule type" value="Genomic_DNA"/>
</dbReference>
<gene>
    <name evidence="4" type="ORF">HFQ381_LOCUS14396</name>
    <name evidence="1" type="ORF">LUA448_LOCUS765</name>
    <name evidence="6" type="ORF">QYT958_LOCUS4847</name>
    <name evidence="2" type="ORF">TIS948_LOCUS14453</name>
    <name evidence="5" type="ORF">TSG867_LOCUS11170</name>
    <name evidence="3" type="ORF">UJA718_LOCUS12350</name>
</gene>
<name>A0A817PUU1_9BILA</name>
<evidence type="ECO:0000313" key="6">
    <source>
        <dbReference type="EMBL" id="CAF4503105.1"/>
    </source>
</evidence>
<dbReference type="Proteomes" id="UP000663851">
    <property type="component" value="Unassembled WGS sequence"/>
</dbReference>
<evidence type="ECO:0000313" key="8">
    <source>
        <dbReference type="Proteomes" id="UP000663873"/>
    </source>
</evidence>
<dbReference type="Proteomes" id="UP000663833">
    <property type="component" value="Unassembled WGS sequence"/>
</dbReference>
<dbReference type="EMBL" id="CAJOBP010001594">
    <property type="protein sequence ID" value="CAF4296392.1"/>
    <property type="molecule type" value="Genomic_DNA"/>
</dbReference>
<dbReference type="EMBL" id="CAJOBO010000939">
    <property type="protein sequence ID" value="CAF4314336.1"/>
    <property type="molecule type" value="Genomic_DNA"/>
</dbReference>
<reference evidence="1" key="1">
    <citation type="submission" date="2021-02" db="EMBL/GenBank/DDBJ databases">
        <authorList>
            <person name="Nowell W R."/>
        </authorList>
    </citation>
    <scope>NUCLEOTIDE SEQUENCE</scope>
</reference>
<dbReference type="OrthoDB" id="9971208at2759"/>
<keyword evidence="8" id="KW-1185">Reference proteome</keyword>
<organism evidence="1 7">
    <name type="scientific">Rotaria socialis</name>
    <dbReference type="NCBI Taxonomy" id="392032"/>
    <lineage>
        <taxon>Eukaryota</taxon>
        <taxon>Metazoa</taxon>
        <taxon>Spiralia</taxon>
        <taxon>Gnathifera</taxon>
        <taxon>Rotifera</taxon>
        <taxon>Eurotatoria</taxon>
        <taxon>Bdelloidea</taxon>
        <taxon>Philodinida</taxon>
        <taxon>Philodinidae</taxon>
        <taxon>Rotaria</taxon>
    </lineage>
</organism>
<dbReference type="Proteomes" id="UP000663848">
    <property type="component" value="Unassembled WGS sequence"/>
</dbReference>
<sequence>MQRSVMDPYTLNHFHRVANAMNHYVAESAYDYYSGYDCIQRQPYSTGFFPNAHYNSHFGGSYDSLGISNLVSQVIHWIDNNL</sequence>
<dbReference type="AlphaFoldDB" id="A0A817PUU1"/>
<dbReference type="EMBL" id="CAJNXB010002364">
    <property type="protein sequence ID" value="CAF3237657.1"/>
    <property type="molecule type" value="Genomic_DNA"/>
</dbReference>
<dbReference type="EMBL" id="CAJNYD010000015">
    <property type="protein sequence ID" value="CAF3177455.1"/>
    <property type="molecule type" value="Genomic_DNA"/>
</dbReference>
<dbReference type="EMBL" id="CAJOBQ010000531">
    <property type="protein sequence ID" value="CAF4375125.1"/>
    <property type="molecule type" value="Genomic_DNA"/>
</dbReference>
<accession>A0A817PUU1</accession>
<evidence type="ECO:0000313" key="3">
    <source>
        <dbReference type="EMBL" id="CAF4296392.1"/>
    </source>
</evidence>
<protein>
    <submittedName>
        <fullName evidence="1">Uncharacterized protein</fullName>
    </submittedName>
</protein>
<dbReference type="Proteomes" id="UP000663873">
    <property type="component" value="Unassembled WGS sequence"/>
</dbReference>
<comment type="caution">
    <text evidence="1">The sequence shown here is derived from an EMBL/GenBank/DDBJ whole genome shotgun (WGS) entry which is preliminary data.</text>
</comment>